<comment type="caution">
    <text evidence="4">The sequence shown here is derived from an EMBL/GenBank/DDBJ whole genome shotgun (WGS) entry which is preliminary data.</text>
</comment>
<dbReference type="AlphaFoldDB" id="A0A427YKJ3"/>
<proteinExistence type="inferred from homology"/>
<dbReference type="InterPro" id="IPR011650">
    <property type="entry name" value="Peptidase_M20_dimer"/>
</dbReference>
<dbReference type="PANTHER" id="PTHR30575">
    <property type="entry name" value="PEPTIDASE M20"/>
    <property type="match status" value="1"/>
</dbReference>
<dbReference type="SUPFAM" id="SSF53187">
    <property type="entry name" value="Zn-dependent exopeptidases"/>
    <property type="match status" value="1"/>
</dbReference>
<dbReference type="InterPro" id="IPR017439">
    <property type="entry name" value="Amidohydrolase"/>
</dbReference>
<dbReference type="GO" id="GO:0016805">
    <property type="term" value="F:dipeptidase activity"/>
    <property type="evidence" value="ECO:0007669"/>
    <property type="project" value="InterPro"/>
</dbReference>
<accession>A0A427YKJ3</accession>
<dbReference type="OrthoDB" id="6119954at2759"/>
<reference evidence="4 5" key="1">
    <citation type="submission" date="2018-11" db="EMBL/GenBank/DDBJ databases">
        <title>Genome sequence of Saitozyma podzolica DSM 27192.</title>
        <authorList>
            <person name="Aliyu H."/>
            <person name="Gorte O."/>
            <person name="Ochsenreither K."/>
        </authorList>
    </citation>
    <scope>NUCLEOTIDE SEQUENCE [LARGE SCALE GENOMIC DNA]</scope>
    <source>
        <strain evidence="4 5">DSM 27192</strain>
    </source>
</reference>
<dbReference type="SUPFAM" id="SSF55031">
    <property type="entry name" value="Bacterial exopeptidase dimerisation domain"/>
    <property type="match status" value="1"/>
</dbReference>
<dbReference type="InterPro" id="IPR017144">
    <property type="entry name" value="Xaa-Arg_dipeptidase"/>
</dbReference>
<keyword evidence="5" id="KW-1185">Reference proteome</keyword>
<evidence type="ECO:0000256" key="2">
    <source>
        <dbReference type="PIRNR" id="PIRNR037226"/>
    </source>
</evidence>
<name>A0A427YKJ3_9TREE</name>
<evidence type="ECO:0000313" key="4">
    <source>
        <dbReference type="EMBL" id="RSH91600.1"/>
    </source>
</evidence>
<dbReference type="CDD" id="cd05672">
    <property type="entry name" value="M20_ACY1L2-like"/>
    <property type="match status" value="1"/>
</dbReference>
<dbReference type="Pfam" id="PF01546">
    <property type="entry name" value="Peptidase_M20"/>
    <property type="match status" value="1"/>
</dbReference>
<dbReference type="InterPro" id="IPR052030">
    <property type="entry name" value="Peptidase_M20/M20A_hydrolases"/>
</dbReference>
<dbReference type="FunFam" id="3.30.70.360:FF:000004">
    <property type="entry name" value="Peptidase M20 domain-containing protein 2"/>
    <property type="match status" value="1"/>
</dbReference>
<dbReference type="PANTHER" id="PTHR30575:SF0">
    <property type="entry name" value="XAA-ARG DIPEPTIDASE"/>
    <property type="match status" value="1"/>
</dbReference>
<evidence type="ECO:0000313" key="5">
    <source>
        <dbReference type="Proteomes" id="UP000279259"/>
    </source>
</evidence>
<dbReference type="Proteomes" id="UP000279259">
    <property type="component" value="Unassembled WGS sequence"/>
</dbReference>
<dbReference type="InterPro" id="IPR002933">
    <property type="entry name" value="Peptidase_M20"/>
</dbReference>
<evidence type="ECO:0000256" key="1">
    <source>
        <dbReference type="ARBA" id="ARBA00006247"/>
    </source>
</evidence>
<comment type="similarity">
    <text evidence="1 2">Belongs to the peptidase M20A family.</text>
</comment>
<feature type="domain" description="Peptidase M20 dimerisation" evidence="3">
    <location>
        <begin position="210"/>
        <end position="292"/>
    </location>
</feature>
<dbReference type="Pfam" id="PF07687">
    <property type="entry name" value="M20_dimer"/>
    <property type="match status" value="1"/>
</dbReference>
<dbReference type="PIRSF" id="PIRSF037226">
    <property type="entry name" value="Amidohydrolase_ACY1L2_prd"/>
    <property type="match status" value="1"/>
</dbReference>
<gene>
    <name evidence="4" type="ORF">EHS25_008969</name>
</gene>
<dbReference type="Gene3D" id="3.40.630.10">
    <property type="entry name" value="Zn peptidases"/>
    <property type="match status" value="2"/>
</dbReference>
<dbReference type="NCBIfam" id="TIGR01891">
    <property type="entry name" value="amidohydrolases"/>
    <property type="match status" value="1"/>
</dbReference>
<sequence length="412" mass="45227">MDHSNGTRCCCGVGDVEIAPSQREVTECSPGTDVKIRTTVYDTIIRAADDLKAVSLYLHDNPETNFEEFKAHAKLTDCLERLGFTVERGYMGMPTAFKASYSRGEGATFGMNSEYDALPGIGHACGHNLIAVSGVAALLGMREAMKQHDICGNVVLLGTPAEEGGAGKVQLLEKSGYAGIDACMMIHPAGPIGNHRGFIRPTLAVRTIFVEFKGMPAHAMVAPWQGKNALDAANIAYMSISSMRQQLTKNDYVHGIIVSGGDAANIIPKYTSMRYYCRSINATRLEELMDKIIPCFNLPLAREYSAVMAYMFQERIQVDLRDEAEPLGSTDFGNVTYTMPACHPTYQITDEPRLNHTAEFALETGKHEAHEATWRGATAMASVGLRFLSDTHFANEARDYWNTDMDKVSRKA</sequence>
<dbReference type="InterPro" id="IPR036264">
    <property type="entry name" value="Bact_exopeptidase_dim_dom"/>
</dbReference>
<organism evidence="4 5">
    <name type="scientific">Saitozyma podzolica</name>
    <dbReference type="NCBI Taxonomy" id="1890683"/>
    <lineage>
        <taxon>Eukaryota</taxon>
        <taxon>Fungi</taxon>
        <taxon>Dikarya</taxon>
        <taxon>Basidiomycota</taxon>
        <taxon>Agaricomycotina</taxon>
        <taxon>Tremellomycetes</taxon>
        <taxon>Tremellales</taxon>
        <taxon>Trimorphomycetaceae</taxon>
        <taxon>Saitozyma</taxon>
    </lineage>
</organism>
<dbReference type="EMBL" id="RSCD01000007">
    <property type="protein sequence ID" value="RSH91600.1"/>
    <property type="molecule type" value="Genomic_DNA"/>
</dbReference>
<protein>
    <recommendedName>
        <fullName evidence="2">Peptidase M20 domain-containing protein 2</fullName>
    </recommendedName>
</protein>
<evidence type="ECO:0000259" key="3">
    <source>
        <dbReference type="Pfam" id="PF07687"/>
    </source>
</evidence>